<evidence type="ECO:0000256" key="2">
    <source>
        <dbReference type="ARBA" id="ARBA00022692"/>
    </source>
</evidence>
<keyword evidence="4 5" id="KW-0472">Membrane</keyword>
<evidence type="ECO:0000256" key="5">
    <source>
        <dbReference type="SAM" id="Phobius"/>
    </source>
</evidence>
<comment type="caution">
    <text evidence="6">The sequence shown here is derived from an EMBL/GenBank/DDBJ whole genome shotgun (WGS) entry which is preliminary data.</text>
</comment>
<evidence type="ECO:0000256" key="1">
    <source>
        <dbReference type="ARBA" id="ARBA00004141"/>
    </source>
</evidence>
<evidence type="ECO:0000313" key="7">
    <source>
        <dbReference type="Proteomes" id="UP000286415"/>
    </source>
</evidence>
<evidence type="ECO:0000256" key="3">
    <source>
        <dbReference type="ARBA" id="ARBA00022989"/>
    </source>
</evidence>
<dbReference type="Proteomes" id="UP000286415">
    <property type="component" value="Unassembled WGS sequence"/>
</dbReference>
<dbReference type="EMBL" id="NIRI02000077">
    <property type="protein sequence ID" value="KAG5441141.1"/>
    <property type="molecule type" value="Genomic_DNA"/>
</dbReference>
<dbReference type="Pfam" id="PF00335">
    <property type="entry name" value="Tetraspanin"/>
    <property type="match status" value="1"/>
</dbReference>
<name>A0A8T1LXF2_CLOSI</name>
<keyword evidence="7" id="KW-1185">Reference proteome</keyword>
<evidence type="ECO:0000313" key="6">
    <source>
        <dbReference type="EMBL" id="KAG5441141.1"/>
    </source>
</evidence>
<dbReference type="OrthoDB" id="6257303at2759"/>
<accession>A0A8T1LXF2</accession>
<keyword evidence="2 5" id="KW-0812">Transmembrane</keyword>
<feature type="transmembrane region" description="Helical" evidence="5">
    <location>
        <begin position="45"/>
        <end position="72"/>
    </location>
</feature>
<gene>
    <name evidence="6" type="ORF">CSKR_102761</name>
</gene>
<dbReference type="SUPFAM" id="SSF48652">
    <property type="entry name" value="Tetraspanin"/>
    <property type="match status" value="1"/>
</dbReference>
<feature type="transmembrane region" description="Helical" evidence="5">
    <location>
        <begin position="78"/>
        <end position="101"/>
    </location>
</feature>
<feature type="non-terminal residue" evidence="6">
    <location>
        <position position="1"/>
    </location>
</feature>
<dbReference type="GO" id="GO:0016020">
    <property type="term" value="C:membrane"/>
    <property type="evidence" value="ECO:0007669"/>
    <property type="project" value="UniProtKB-SubCell"/>
</dbReference>
<sequence length="244" mass="27381">ITSATFIIVGLLYATNETVMLRKASEISSKLQELWRRHSTLMKTYFALPGFSLFSYGLVQFTLCMALCISIFRCGKAMRILCFVCIIIMVLSHVTLIVMYFQNKTVFLSTSMSLLKYHFANYVSMDNGDSVSLFTADTMQLFQCCGYANSTDFRGSGAKFAKTDVYNGTVYGDLKNPLPCCKTTESGALFPGCPNRFDTQNSNIRNGCQKPFMAVMERWIDFFVYLSILALFVNLLSMGPIITA</sequence>
<evidence type="ECO:0000256" key="4">
    <source>
        <dbReference type="ARBA" id="ARBA00023136"/>
    </source>
</evidence>
<keyword evidence="3 5" id="KW-1133">Transmembrane helix</keyword>
<reference evidence="6 7" key="2">
    <citation type="journal article" date="2021" name="Genomics">
        <title>High-quality reference genome for Clonorchis sinensis.</title>
        <authorList>
            <person name="Young N.D."/>
            <person name="Stroehlein A.J."/>
            <person name="Kinkar L."/>
            <person name="Wang T."/>
            <person name="Sohn W.M."/>
            <person name="Chang B.C.H."/>
            <person name="Kaur P."/>
            <person name="Weisz D."/>
            <person name="Dudchenko O."/>
            <person name="Aiden E.L."/>
            <person name="Korhonen P.K."/>
            <person name="Gasser R.B."/>
        </authorList>
    </citation>
    <scope>NUCLEOTIDE SEQUENCE [LARGE SCALE GENOMIC DNA]</scope>
    <source>
        <strain evidence="6">Cs-k2</strain>
    </source>
</reference>
<comment type="subcellular location">
    <subcellularLocation>
        <location evidence="1">Membrane</location>
        <topology evidence="1">Multi-pass membrane protein</topology>
    </subcellularLocation>
</comment>
<protein>
    <submittedName>
        <fullName evidence="6">Uncharacterized protein</fullName>
    </submittedName>
</protein>
<dbReference type="AlphaFoldDB" id="A0A8T1LXF2"/>
<feature type="transmembrane region" description="Helical" evidence="5">
    <location>
        <begin position="222"/>
        <end position="242"/>
    </location>
</feature>
<proteinExistence type="predicted"/>
<organism evidence="6 7">
    <name type="scientific">Clonorchis sinensis</name>
    <name type="common">Chinese liver fluke</name>
    <dbReference type="NCBI Taxonomy" id="79923"/>
    <lineage>
        <taxon>Eukaryota</taxon>
        <taxon>Metazoa</taxon>
        <taxon>Spiralia</taxon>
        <taxon>Lophotrochozoa</taxon>
        <taxon>Platyhelminthes</taxon>
        <taxon>Trematoda</taxon>
        <taxon>Digenea</taxon>
        <taxon>Opisthorchiida</taxon>
        <taxon>Opisthorchiata</taxon>
        <taxon>Opisthorchiidae</taxon>
        <taxon>Clonorchis</taxon>
    </lineage>
</organism>
<dbReference type="InterPro" id="IPR008952">
    <property type="entry name" value="Tetraspanin_EC2_sf"/>
</dbReference>
<reference evidence="6 7" key="1">
    <citation type="journal article" date="2018" name="Biotechnol. Adv.">
        <title>Improved genomic resources and new bioinformatic workflow for the carcinogenic parasite Clonorchis sinensis: Biotechnological implications.</title>
        <authorList>
            <person name="Wang D."/>
            <person name="Korhonen P.K."/>
            <person name="Gasser R.B."/>
            <person name="Young N.D."/>
        </authorList>
    </citation>
    <scope>NUCLEOTIDE SEQUENCE [LARGE SCALE GENOMIC DNA]</scope>
    <source>
        <strain evidence="6">Cs-k2</strain>
    </source>
</reference>
<dbReference type="InterPro" id="IPR018499">
    <property type="entry name" value="Tetraspanin/Peripherin"/>
</dbReference>